<evidence type="ECO:0000256" key="1">
    <source>
        <dbReference type="SAM" id="Phobius"/>
    </source>
</evidence>
<name>A0AA87ZR50_FICCA</name>
<sequence length="156" mass="17882">MAILFVSVWINLHVNWALASAVVVAESTWGFEALKRSKILVKERRGLALFLCLVFGFCYVVLQRCTKYPSLPLVTDKPKHLFLLVFVVQIVVTSSFRSMFRLFEMVVHTVMYVYCKAIQDGEKIDDEYVRLAIDDHQNVAHDGVLLYVNSVPKLEV</sequence>
<proteinExistence type="predicted"/>
<dbReference type="Proteomes" id="UP001187192">
    <property type="component" value="Unassembled WGS sequence"/>
</dbReference>
<dbReference type="PANTHER" id="PTHR33133:SF7">
    <property type="entry name" value="F26K24.10 PROTEIN-RELATED"/>
    <property type="match status" value="1"/>
</dbReference>
<comment type="caution">
    <text evidence="2">The sequence shown here is derived from an EMBL/GenBank/DDBJ whole genome shotgun (WGS) entry which is preliminary data.</text>
</comment>
<keyword evidence="1" id="KW-0472">Membrane</keyword>
<evidence type="ECO:0000313" key="2">
    <source>
        <dbReference type="EMBL" id="GMN41924.1"/>
    </source>
</evidence>
<evidence type="ECO:0000313" key="3">
    <source>
        <dbReference type="Proteomes" id="UP001187192"/>
    </source>
</evidence>
<reference evidence="2" key="1">
    <citation type="submission" date="2023-07" db="EMBL/GenBank/DDBJ databases">
        <title>draft genome sequence of fig (Ficus carica).</title>
        <authorList>
            <person name="Takahashi T."/>
            <person name="Nishimura K."/>
        </authorList>
    </citation>
    <scope>NUCLEOTIDE SEQUENCE</scope>
</reference>
<feature type="transmembrane region" description="Helical" evidence="1">
    <location>
        <begin position="82"/>
        <end position="100"/>
    </location>
</feature>
<keyword evidence="1" id="KW-1133">Transmembrane helix</keyword>
<gene>
    <name evidence="2" type="ORF">TIFTF001_011137</name>
</gene>
<feature type="transmembrane region" description="Helical" evidence="1">
    <location>
        <begin position="6"/>
        <end position="25"/>
    </location>
</feature>
<dbReference type="EMBL" id="BTGU01000013">
    <property type="protein sequence ID" value="GMN41924.1"/>
    <property type="molecule type" value="Genomic_DNA"/>
</dbReference>
<organism evidence="2 3">
    <name type="scientific">Ficus carica</name>
    <name type="common">Common fig</name>
    <dbReference type="NCBI Taxonomy" id="3494"/>
    <lineage>
        <taxon>Eukaryota</taxon>
        <taxon>Viridiplantae</taxon>
        <taxon>Streptophyta</taxon>
        <taxon>Embryophyta</taxon>
        <taxon>Tracheophyta</taxon>
        <taxon>Spermatophyta</taxon>
        <taxon>Magnoliopsida</taxon>
        <taxon>eudicotyledons</taxon>
        <taxon>Gunneridae</taxon>
        <taxon>Pentapetalae</taxon>
        <taxon>rosids</taxon>
        <taxon>fabids</taxon>
        <taxon>Rosales</taxon>
        <taxon>Moraceae</taxon>
        <taxon>Ficeae</taxon>
        <taxon>Ficus</taxon>
    </lineage>
</organism>
<dbReference type="AlphaFoldDB" id="A0AA87ZR50"/>
<accession>A0AA87ZR50</accession>
<keyword evidence="3" id="KW-1185">Reference proteome</keyword>
<feature type="transmembrane region" description="Helical" evidence="1">
    <location>
        <begin position="46"/>
        <end position="62"/>
    </location>
</feature>
<protein>
    <submittedName>
        <fullName evidence="2">Uncharacterized protein</fullName>
    </submittedName>
</protein>
<keyword evidence="1" id="KW-0812">Transmembrane</keyword>
<dbReference type="PANTHER" id="PTHR33133">
    <property type="entry name" value="OS08G0107100 PROTEIN-RELATED"/>
    <property type="match status" value="1"/>
</dbReference>